<evidence type="ECO:0000313" key="1">
    <source>
        <dbReference type="EMBL" id="WIV59045.1"/>
    </source>
</evidence>
<dbReference type="Proteomes" id="UP001227101">
    <property type="component" value="Chromosome"/>
</dbReference>
<keyword evidence="2" id="KW-1185">Reference proteome</keyword>
<name>A0ABY8XTM0_9PSEU</name>
<accession>A0ABY8XTM0</accession>
<proteinExistence type="predicted"/>
<sequence length="73" mass="7897">MQALFEVAPLLEAEALRKHIADQVPGQVDIWEACAEVAAERAVVAPEPFAWPEPVGALPLYVRDELFGGVVLS</sequence>
<dbReference type="EMBL" id="CP127173">
    <property type="protein sequence ID" value="WIV59045.1"/>
    <property type="molecule type" value="Genomic_DNA"/>
</dbReference>
<protein>
    <submittedName>
        <fullName evidence="1">Uncharacterized protein</fullName>
    </submittedName>
</protein>
<dbReference type="RefSeq" id="WP_285456500.1">
    <property type="nucleotide sequence ID" value="NZ_CP127173.1"/>
</dbReference>
<organism evidence="1 2">
    <name type="scientific">Amycolatopsis nalaikhensis</name>
    <dbReference type="NCBI Taxonomy" id="715472"/>
    <lineage>
        <taxon>Bacteria</taxon>
        <taxon>Bacillati</taxon>
        <taxon>Actinomycetota</taxon>
        <taxon>Actinomycetes</taxon>
        <taxon>Pseudonocardiales</taxon>
        <taxon>Pseudonocardiaceae</taxon>
        <taxon>Amycolatopsis</taxon>
    </lineage>
</organism>
<evidence type="ECO:0000313" key="2">
    <source>
        <dbReference type="Proteomes" id="UP001227101"/>
    </source>
</evidence>
<gene>
    <name evidence="1" type="ORF">QP939_10635</name>
</gene>
<reference evidence="1 2" key="1">
    <citation type="submission" date="2023-06" db="EMBL/GenBank/DDBJ databases">
        <authorList>
            <person name="Oyuntsetseg B."/>
            <person name="Kim S.B."/>
        </authorList>
    </citation>
    <scope>NUCLEOTIDE SEQUENCE [LARGE SCALE GENOMIC DNA]</scope>
    <source>
        <strain evidence="1 2">2-2</strain>
    </source>
</reference>